<dbReference type="Pfam" id="PF07729">
    <property type="entry name" value="FCD"/>
    <property type="match status" value="1"/>
</dbReference>
<proteinExistence type="predicted"/>
<evidence type="ECO:0000256" key="3">
    <source>
        <dbReference type="ARBA" id="ARBA00023163"/>
    </source>
</evidence>
<dbReference type="SMART" id="SM00345">
    <property type="entry name" value="HTH_GNTR"/>
    <property type="match status" value="1"/>
</dbReference>
<accession>A0ABX1KTX3</accession>
<reference evidence="5 6" key="1">
    <citation type="submission" date="2020-04" db="EMBL/GenBank/DDBJ databases">
        <title>A novel species of genus Lactobacillus that was isolated from fermented food Zha-chili.</title>
        <authorList>
            <person name="Zhang Z."/>
        </authorList>
    </citation>
    <scope>NUCLEOTIDE SEQUENCE [LARGE SCALE GENOMIC DNA]</scope>
    <source>
        <strain evidence="6">HBUAS51383</strain>
    </source>
</reference>
<dbReference type="InterPro" id="IPR036388">
    <property type="entry name" value="WH-like_DNA-bd_sf"/>
</dbReference>
<protein>
    <submittedName>
        <fullName evidence="5">GntR family transcriptional regulator</fullName>
    </submittedName>
</protein>
<organism evidence="5 6">
    <name type="scientific">Secundilactobacillus angelensis</name>
    <dbReference type="NCBI Taxonomy" id="2722706"/>
    <lineage>
        <taxon>Bacteria</taxon>
        <taxon>Bacillati</taxon>
        <taxon>Bacillota</taxon>
        <taxon>Bacilli</taxon>
        <taxon>Lactobacillales</taxon>
        <taxon>Lactobacillaceae</taxon>
        <taxon>Secundilactobacillus</taxon>
    </lineage>
</organism>
<gene>
    <name evidence="5" type="ORF">HC026_00405</name>
</gene>
<keyword evidence="1" id="KW-0805">Transcription regulation</keyword>
<dbReference type="Gene3D" id="1.20.120.530">
    <property type="entry name" value="GntR ligand-binding domain-like"/>
    <property type="match status" value="1"/>
</dbReference>
<dbReference type="Proteomes" id="UP000763447">
    <property type="component" value="Unassembled WGS sequence"/>
</dbReference>
<keyword evidence="6" id="KW-1185">Reference proteome</keyword>
<sequence>MDNTRDNMRKDAYDQIKYRIIHFEYIPGQKISEKLISTELNLGRTPIREALIRIEREELIEVIPQSGTYITRIDLQEAEDGRFVRESIEPRIMLQAATMMTPETKAKIQDNLKEQEKTAKLNQPDSFFDLDQDFHHLFYSLDNKDTVWSWLQMNNTQLNRFRRLRLKETDLNWQTLTKQHRLIYDAVINKDLDTIDYLIKEHLHLMLEEKGTVLNAYPDYFKVNDDDQVS</sequence>
<dbReference type="SUPFAM" id="SSF48008">
    <property type="entry name" value="GntR ligand-binding domain-like"/>
    <property type="match status" value="1"/>
</dbReference>
<evidence type="ECO:0000259" key="4">
    <source>
        <dbReference type="PROSITE" id="PS50949"/>
    </source>
</evidence>
<comment type="caution">
    <text evidence="5">The sequence shown here is derived from an EMBL/GenBank/DDBJ whole genome shotgun (WGS) entry which is preliminary data.</text>
</comment>
<evidence type="ECO:0000313" key="5">
    <source>
        <dbReference type="EMBL" id="NLR17372.1"/>
    </source>
</evidence>
<dbReference type="PROSITE" id="PS50949">
    <property type="entry name" value="HTH_GNTR"/>
    <property type="match status" value="1"/>
</dbReference>
<dbReference type="PANTHER" id="PTHR43537:SF6">
    <property type="entry name" value="HTH-TYPE TRANSCRIPTIONAL REPRESSOR RSPR"/>
    <property type="match status" value="1"/>
</dbReference>
<dbReference type="EMBL" id="JAAXLJ010000001">
    <property type="protein sequence ID" value="NLR17372.1"/>
    <property type="molecule type" value="Genomic_DNA"/>
</dbReference>
<feature type="domain" description="HTH gntR-type" evidence="4">
    <location>
        <begin position="6"/>
        <end position="73"/>
    </location>
</feature>
<dbReference type="SMART" id="SM00895">
    <property type="entry name" value="FCD"/>
    <property type="match status" value="1"/>
</dbReference>
<dbReference type="CDD" id="cd07377">
    <property type="entry name" value="WHTH_GntR"/>
    <property type="match status" value="1"/>
</dbReference>
<dbReference type="Pfam" id="PF00392">
    <property type="entry name" value="GntR"/>
    <property type="match status" value="1"/>
</dbReference>
<dbReference type="Gene3D" id="1.10.10.10">
    <property type="entry name" value="Winged helix-like DNA-binding domain superfamily/Winged helix DNA-binding domain"/>
    <property type="match status" value="1"/>
</dbReference>
<name>A0ABX1KTX3_9LACO</name>
<keyword evidence="2" id="KW-0238">DNA-binding</keyword>
<dbReference type="RefSeq" id="WP_168923994.1">
    <property type="nucleotide sequence ID" value="NZ_JAAXLJ010000001.1"/>
</dbReference>
<dbReference type="InterPro" id="IPR000524">
    <property type="entry name" value="Tscrpt_reg_HTH_GntR"/>
</dbReference>
<dbReference type="InterPro" id="IPR008920">
    <property type="entry name" value="TF_FadR/GntR_C"/>
</dbReference>
<keyword evidence="3" id="KW-0804">Transcription</keyword>
<dbReference type="PANTHER" id="PTHR43537">
    <property type="entry name" value="TRANSCRIPTIONAL REGULATOR, GNTR FAMILY"/>
    <property type="match status" value="1"/>
</dbReference>
<dbReference type="InterPro" id="IPR011711">
    <property type="entry name" value="GntR_C"/>
</dbReference>
<evidence type="ECO:0000313" key="6">
    <source>
        <dbReference type="Proteomes" id="UP000763447"/>
    </source>
</evidence>
<evidence type="ECO:0000256" key="2">
    <source>
        <dbReference type="ARBA" id="ARBA00023125"/>
    </source>
</evidence>
<dbReference type="InterPro" id="IPR036390">
    <property type="entry name" value="WH_DNA-bd_sf"/>
</dbReference>
<dbReference type="SUPFAM" id="SSF46785">
    <property type="entry name" value="Winged helix' DNA-binding domain"/>
    <property type="match status" value="1"/>
</dbReference>
<evidence type="ECO:0000256" key="1">
    <source>
        <dbReference type="ARBA" id="ARBA00023015"/>
    </source>
</evidence>